<dbReference type="Proteomes" id="UP001299596">
    <property type="component" value="Unassembled WGS sequence"/>
</dbReference>
<comment type="similarity">
    <text evidence="1">Belongs to the TmoD/XamoD family.</text>
</comment>
<dbReference type="Gene3D" id="3.90.56.10">
    <property type="entry name" value="Monooxygenase component MmoB/DmpM"/>
    <property type="match status" value="1"/>
</dbReference>
<evidence type="ECO:0000256" key="1">
    <source>
        <dbReference type="ARBA" id="ARBA00006313"/>
    </source>
</evidence>
<evidence type="ECO:0000313" key="2">
    <source>
        <dbReference type="EMBL" id="MEB3022124.1"/>
    </source>
</evidence>
<dbReference type="SUPFAM" id="SSF56029">
    <property type="entry name" value="Monooxygenase (hydroxylase) regulatory protein"/>
    <property type="match status" value="1"/>
</dbReference>
<evidence type="ECO:0000313" key="3">
    <source>
        <dbReference type="Proteomes" id="UP001299596"/>
    </source>
</evidence>
<reference evidence="2 3" key="1">
    <citation type="submission" date="2023-12" db="EMBL/GenBank/DDBJ databases">
        <title>Description of new species of Mycobacterium terrae complex isolated from sewage at the Sao Paulo Zoological Park Foundation in Brazil.</title>
        <authorList>
            <person name="Romagnoli C.L."/>
            <person name="Conceicao E.C."/>
            <person name="Machado E."/>
            <person name="Barreto L.B.P.F."/>
            <person name="Sharma A."/>
            <person name="Silva N.M."/>
            <person name="Marques L.E."/>
            <person name="Juliana M.A."/>
            <person name="Lourenco M.C.S."/>
            <person name="Digiampietri L.A."/>
            <person name="Suffys P.N."/>
            <person name="Viana-Niero C."/>
        </authorList>
    </citation>
    <scope>NUCLEOTIDE SEQUENCE [LARGE SCALE GENOMIC DNA]</scope>
    <source>
        <strain evidence="2 3">MYC098</strain>
    </source>
</reference>
<dbReference type="Pfam" id="PF02406">
    <property type="entry name" value="MmoB_DmpM"/>
    <property type="match status" value="1"/>
</dbReference>
<protein>
    <submittedName>
        <fullName evidence="2">MmoB/DmpM family protein</fullName>
    </submittedName>
</protein>
<proteinExistence type="inferred from homology"/>
<name>A0ABU5XJD5_9MYCO</name>
<sequence>MTEPRTQRIRNVSLDLQDNDASRPIIDAIERDNPNVELKRMPGMVKLTSPGHLVIRRLTVEEMSGQEWDTEELQLVIISLSGNIDTDEDQILIKWDR</sequence>
<keyword evidence="3" id="KW-1185">Reference proteome</keyword>
<comment type="caution">
    <text evidence="2">The sequence shown here is derived from an EMBL/GenBank/DDBJ whole genome shotgun (WGS) entry which is preliminary data.</text>
</comment>
<dbReference type="InterPro" id="IPR003454">
    <property type="entry name" value="MOase_MmoB_DmpM"/>
</dbReference>
<gene>
    <name evidence="2" type="ORF">K6T79_13825</name>
</gene>
<organism evidence="2 3">
    <name type="scientific">[Mycobacterium] crassicus</name>
    <dbReference type="NCBI Taxonomy" id="2872309"/>
    <lineage>
        <taxon>Bacteria</taxon>
        <taxon>Bacillati</taxon>
        <taxon>Actinomycetota</taxon>
        <taxon>Actinomycetes</taxon>
        <taxon>Mycobacteriales</taxon>
        <taxon>Mycobacteriaceae</taxon>
        <taxon>Mycolicibacter</taxon>
    </lineage>
</organism>
<accession>A0ABU5XJD5</accession>
<dbReference type="RefSeq" id="WP_225405297.1">
    <property type="nucleotide sequence ID" value="NZ_JAYJJR010000008.1"/>
</dbReference>
<dbReference type="InterPro" id="IPR036889">
    <property type="entry name" value="mOase_MmoB_DmpM_sf"/>
</dbReference>
<dbReference type="EMBL" id="JAYJJR010000008">
    <property type="protein sequence ID" value="MEB3022124.1"/>
    <property type="molecule type" value="Genomic_DNA"/>
</dbReference>